<feature type="compositionally biased region" description="Polar residues" evidence="1">
    <location>
        <begin position="94"/>
        <end position="111"/>
    </location>
</feature>
<dbReference type="Proteomes" id="UP000008493">
    <property type="component" value="Unassembled WGS sequence"/>
</dbReference>
<dbReference type="AlphaFoldDB" id="K5WPK0"/>
<evidence type="ECO:0000313" key="2">
    <source>
        <dbReference type="EMBL" id="EKM77266.1"/>
    </source>
</evidence>
<proteinExistence type="predicted"/>
<feature type="compositionally biased region" description="Acidic residues" evidence="1">
    <location>
        <begin position="200"/>
        <end position="212"/>
    </location>
</feature>
<dbReference type="HOGENOM" id="CLU_1026602_0_0_1"/>
<feature type="region of interest" description="Disordered" evidence="1">
    <location>
        <begin position="190"/>
        <end position="221"/>
    </location>
</feature>
<accession>K5WPK0</accession>
<dbReference type="GeneID" id="18827270"/>
<organism evidence="2 3">
    <name type="scientific">Agaricus bisporus var. burnettii (strain JB137-S8 / ATCC MYA-4627 / FGSC 10392)</name>
    <name type="common">White button mushroom</name>
    <dbReference type="NCBI Taxonomy" id="597362"/>
    <lineage>
        <taxon>Eukaryota</taxon>
        <taxon>Fungi</taxon>
        <taxon>Dikarya</taxon>
        <taxon>Basidiomycota</taxon>
        <taxon>Agaricomycotina</taxon>
        <taxon>Agaricomycetes</taxon>
        <taxon>Agaricomycetidae</taxon>
        <taxon>Agaricales</taxon>
        <taxon>Agaricineae</taxon>
        <taxon>Agaricaceae</taxon>
        <taxon>Agaricus</taxon>
    </lineage>
</organism>
<sequence>MEGARDEVSRLVGSGEASPDCHEPHPSPGPSPPPPLNYEDNWASRPLSLPAAAVSYPDNNAQRSRGRPRTKPIIYGPKRSRGRPKGSSSKQTKARSSQNASVSRSQASNRGKVNLIIRDKPIIGPGTSKPGDVVRPLVASPTSQAPEAQALEEDAQSTSLPANPPVETHSIIQEEDPECDIVDLVAADEDTDADGQGIGAEEDDIDELDNDGEDMRDGGGKFRYRRPLPPWLLDAFNSRVEDSKCRDAQGLLSLYANHGSFWFPQKSSFLF</sequence>
<feature type="compositionally biased region" description="Pro residues" evidence="1">
    <location>
        <begin position="26"/>
        <end position="36"/>
    </location>
</feature>
<dbReference type="RefSeq" id="XP_007332241.1">
    <property type="nucleotide sequence ID" value="XM_007332179.1"/>
</dbReference>
<keyword evidence="3" id="KW-1185">Reference proteome</keyword>
<feature type="region of interest" description="Disordered" evidence="1">
    <location>
        <begin position="1"/>
        <end position="175"/>
    </location>
</feature>
<evidence type="ECO:0000256" key="1">
    <source>
        <dbReference type="SAM" id="MobiDB-lite"/>
    </source>
</evidence>
<gene>
    <name evidence="2" type="ORF">AGABI1DRAFT_130682</name>
</gene>
<protein>
    <submittedName>
        <fullName evidence="2">Uncharacterized protein</fullName>
    </submittedName>
</protein>
<dbReference type="EMBL" id="JH971397">
    <property type="protein sequence ID" value="EKM77266.1"/>
    <property type="molecule type" value="Genomic_DNA"/>
</dbReference>
<name>K5WPK0_AGABU</name>
<reference evidence="3" key="1">
    <citation type="journal article" date="2012" name="Proc. Natl. Acad. Sci. U.S.A.">
        <title>Genome sequence of the button mushroom Agaricus bisporus reveals mechanisms governing adaptation to a humic-rich ecological niche.</title>
        <authorList>
            <person name="Morin E."/>
            <person name="Kohler A."/>
            <person name="Baker A.R."/>
            <person name="Foulongne-Oriol M."/>
            <person name="Lombard V."/>
            <person name="Nagy L.G."/>
            <person name="Ohm R.A."/>
            <person name="Patyshakuliyeva A."/>
            <person name="Brun A."/>
            <person name="Aerts A.L."/>
            <person name="Bailey A.M."/>
            <person name="Billette C."/>
            <person name="Coutinho P.M."/>
            <person name="Deakin G."/>
            <person name="Doddapaneni H."/>
            <person name="Floudas D."/>
            <person name="Grimwood J."/>
            <person name="Hilden K."/>
            <person name="Kuees U."/>
            <person name="LaButti K.M."/>
            <person name="Lapidus A."/>
            <person name="Lindquist E.A."/>
            <person name="Lucas S.M."/>
            <person name="Murat C."/>
            <person name="Riley R.W."/>
            <person name="Salamov A.A."/>
            <person name="Schmutz J."/>
            <person name="Subramanian V."/>
            <person name="Woesten H.A.B."/>
            <person name="Xu J."/>
            <person name="Eastwood D.C."/>
            <person name="Foster G.D."/>
            <person name="Sonnenberg A.S."/>
            <person name="Cullen D."/>
            <person name="de Vries R.P."/>
            <person name="Lundell T."/>
            <person name="Hibbett D.S."/>
            <person name="Henrissat B."/>
            <person name="Burton K.S."/>
            <person name="Kerrigan R.W."/>
            <person name="Challen M.P."/>
            <person name="Grigoriev I.V."/>
            <person name="Martin F."/>
        </authorList>
    </citation>
    <scope>NUCLEOTIDE SEQUENCE [LARGE SCALE GENOMIC DNA]</scope>
    <source>
        <strain evidence="3">JB137-S8 / ATCC MYA-4627 / FGSC 10392</strain>
    </source>
</reference>
<dbReference type="KEGG" id="abp:AGABI1DRAFT130682"/>
<evidence type="ECO:0000313" key="3">
    <source>
        <dbReference type="Proteomes" id="UP000008493"/>
    </source>
</evidence>
<dbReference type="InParanoid" id="K5WPK0"/>